<dbReference type="Gene3D" id="3.20.20.190">
    <property type="entry name" value="Phosphatidylinositol (PI) phosphodiesterase"/>
    <property type="match status" value="1"/>
</dbReference>
<proteinExistence type="predicted"/>
<sequence>MLFCRSIYISLFCHVIAGLSLGALTWARPSSSTSSQTFLSQQALSDILDRATPIAGIDLGCSRDSKTCDWMSRLPDDTLLVHMNLPGTHDTSTWNYSDATQASLVRYTGPIPDASVFRCQEHSILQSLNEGIRVLDLRISYNPGNDTIGFHHSQALLSPTTRMEDVLFSLYKWLDNHPTEAVLVSVNYEGGTGTPNDPAFYIKLYDILNTPLAQKYWVQTNGTLGTLGQARGKLTLLQRWSYDQLPLNLTKRIGIPLDPEHWTDNGKAIELVYNVAKSQIAFIEDFYRIDIPLGSGANAYIEAKFDAVTAHLTNATLTNLNPDQLYISFASAAFLLDSPPMTPRASRIQNIIQHCGDCINRKLLPWLQTRKGQRFGIIMLDFYDAVPGLVEAVIGL</sequence>
<dbReference type="PANTHER" id="PTHR13593:SF116">
    <property type="entry name" value="PLC-LIKE PHOSPHODIESTERASE"/>
    <property type="match status" value="1"/>
</dbReference>
<dbReference type="GO" id="GO:0006629">
    <property type="term" value="P:lipid metabolic process"/>
    <property type="evidence" value="ECO:0007669"/>
    <property type="project" value="InterPro"/>
</dbReference>
<name>A0A8H7XUG4_PSICU</name>
<dbReference type="GO" id="GO:0008081">
    <property type="term" value="F:phosphoric diester hydrolase activity"/>
    <property type="evidence" value="ECO:0007669"/>
    <property type="project" value="InterPro"/>
</dbReference>
<comment type="caution">
    <text evidence="1">The sequence shown here is derived from an EMBL/GenBank/DDBJ whole genome shotgun (WGS) entry which is preliminary data.</text>
</comment>
<evidence type="ECO:0000313" key="1">
    <source>
        <dbReference type="EMBL" id="KAG5167108.1"/>
    </source>
</evidence>
<gene>
    <name evidence="1" type="ORF">JR316_007446</name>
</gene>
<dbReference type="EMBL" id="JAFIQS010000007">
    <property type="protein sequence ID" value="KAG5167108.1"/>
    <property type="molecule type" value="Genomic_DNA"/>
</dbReference>
<dbReference type="InterPro" id="IPR051057">
    <property type="entry name" value="PI-PLC_domain"/>
</dbReference>
<evidence type="ECO:0008006" key="2">
    <source>
        <dbReference type="Google" id="ProtNLM"/>
    </source>
</evidence>
<reference evidence="1" key="1">
    <citation type="submission" date="2021-02" db="EMBL/GenBank/DDBJ databases">
        <title>Psilocybe cubensis genome.</title>
        <authorList>
            <person name="Mckernan K.J."/>
            <person name="Crawford S."/>
            <person name="Trippe A."/>
            <person name="Kane L.T."/>
            <person name="Mclaughlin S."/>
        </authorList>
    </citation>
    <scope>NUCLEOTIDE SEQUENCE [LARGE SCALE GENOMIC DNA]</scope>
    <source>
        <strain evidence="1">MGC-MH-2018</strain>
    </source>
</reference>
<dbReference type="PROSITE" id="PS50007">
    <property type="entry name" value="PIPLC_X_DOMAIN"/>
    <property type="match status" value="1"/>
</dbReference>
<dbReference type="InterPro" id="IPR017946">
    <property type="entry name" value="PLC-like_Pdiesterase_TIM-brl"/>
</dbReference>
<dbReference type="SUPFAM" id="SSF51695">
    <property type="entry name" value="PLC-like phosphodiesterases"/>
    <property type="match status" value="1"/>
</dbReference>
<accession>A0A8H7XUG4</accession>
<dbReference type="AlphaFoldDB" id="A0A8H7XUG4"/>
<organism evidence="1">
    <name type="scientific">Psilocybe cubensis</name>
    <name type="common">Psychedelic mushroom</name>
    <name type="synonym">Stropharia cubensis</name>
    <dbReference type="NCBI Taxonomy" id="181762"/>
    <lineage>
        <taxon>Eukaryota</taxon>
        <taxon>Fungi</taxon>
        <taxon>Dikarya</taxon>
        <taxon>Basidiomycota</taxon>
        <taxon>Agaricomycotina</taxon>
        <taxon>Agaricomycetes</taxon>
        <taxon>Agaricomycetidae</taxon>
        <taxon>Agaricales</taxon>
        <taxon>Agaricineae</taxon>
        <taxon>Strophariaceae</taxon>
        <taxon>Psilocybe</taxon>
    </lineage>
</organism>
<protein>
    <recommendedName>
        <fullName evidence="2">PLC-like phosphodiesterase</fullName>
    </recommendedName>
</protein>
<dbReference type="PANTHER" id="PTHR13593">
    <property type="match status" value="1"/>
</dbReference>